<dbReference type="Pfam" id="PF13960">
    <property type="entry name" value="DUF4218"/>
    <property type="match status" value="1"/>
</dbReference>
<dbReference type="Pfam" id="PF13952">
    <property type="entry name" value="DUF4216"/>
    <property type="match status" value="1"/>
</dbReference>
<feature type="compositionally biased region" description="Basic and acidic residues" evidence="1">
    <location>
        <begin position="388"/>
        <end position="398"/>
    </location>
</feature>
<feature type="compositionally biased region" description="Acidic residues" evidence="1">
    <location>
        <begin position="378"/>
        <end position="387"/>
    </location>
</feature>
<dbReference type="Pfam" id="PF02992">
    <property type="entry name" value="Transposase_21"/>
    <property type="match status" value="1"/>
</dbReference>
<gene>
    <name evidence="4" type="ORF">SO802_003833</name>
</gene>
<reference evidence="4 5" key="1">
    <citation type="submission" date="2024-01" db="EMBL/GenBank/DDBJ databases">
        <title>A telomere-to-telomere, gap-free genome of sweet tea (Lithocarpus litseifolius).</title>
        <authorList>
            <person name="Zhou J."/>
        </authorList>
    </citation>
    <scope>NUCLEOTIDE SEQUENCE [LARGE SCALE GENOMIC DNA]</scope>
    <source>
        <strain evidence="4">Zhou-2022a</strain>
        <tissue evidence="4">Leaf</tissue>
    </source>
</reference>
<evidence type="ECO:0000256" key="1">
    <source>
        <dbReference type="SAM" id="MobiDB-lite"/>
    </source>
</evidence>
<evidence type="ECO:0008006" key="6">
    <source>
        <dbReference type="Google" id="ProtNLM"/>
    </source>
</evidence>
<dbReference type="PANTHER" id="PTHR48258:SF6">
    <property type="entry name" value="LEUCINE-RICH REPEAT DOMAIN, L DOMAIN-CONTAINING PROTEIN"/>
    <property type="match status" value="1"/>
</dbReference>
<dbReference type="InterPro" id="IPR025452">
    <property type="entry name" value="DUF4218"/>
</dbReference>
<evidence type="ECO:0000313" key="5">
    <source>
        <dbReference type="Proteomes" id="UP001459277"/>
    </source>
</evidence>
<evidence type="ECO:0000259" key="3">
    <source>
        <dbReference type="Pfam" id="PF13960"/>
    </source>
</evidence>
<dbReference type="EMBL" id="JAZDWU010000001">
    <property type="protein sequence ID" value="KAL0016764.1"/>
    <property type="molecule type" value="Genomic_DNA"/>
</dbReference>
<evidence type="ECO:0000313" key="4">
    <source>
        <dbReference type="EMBL" id="KAL0016764.1"/>
    </source>
</evidence>
<dbReference type="InterPro" id="IPR004242">
    <property type="entry name" value="Transposase_21"/>
</dbReference>
<sequence length="407" mass="47683">MCYMGHRRFLPPDHKWRSQKAQFDSKRKRKGVPKRLSGDDVLNQLDGKTTFPHACYTLSKDEKKVVFQWLQNVKVSDGYSTNLSRYLCKLKGYVRNKAHLEGLIAEGYVADECLTFCSRYLIGIETIFNRPEQNNDRCPTTCDDTPRFPIFSRRGHLSGKSVVRELNNTDYYAASLYVLQNCDEIEPLVQEHRNILVDLGVNVDEMHRHEFIFSFKERIKKLYNDGNEQVNKHVRSLAWGPDKRATHYPCYNVNGFRFRTKQRDDGKKTQNSGVMVRGEYQNMSYYGLITDIIKLRYTKGNFVVLFKCDWYDVAQEGIGYKLDRHGITSINRTRKLNTQEPFVLASQAIQAYYVNCIKDLAWSVVIETKPRNLYDMPANEEEPYQEEEVQRFNTHDAEANEEDDEMY</sequence>
<feature type="domain" description="DUF4216" evidence="2">
    <location>
        <begin position="293"/>
        <end position="365"/>
    </location>
</feature>
<name>A0AAW2E535_9ROSI</name>
<dbReference type="InterPro" id="IPR025312">
    <property type="entry name" value="DUF4216"/>
</dbReference>
<proteinExistence type="predicted"/>
<comment type="caution">
    <text evidence="4">The sequence shown here is derived from an EMBL/GenBank/DDBJ whole genome shotgun (WGS) entry which is preliminary data.</text>
</comment>
<dbReference type="AlphaFoldDB" id="A0AAW2E535"/>
<feature type="domain" description="DUF4218" evidence="3">
    <location>
        <begin position="83"/>
        <end position="134"/>
    </location>
</feature>
<dbReference type="PANTHER" id="PTHR48258">
    <property type="entry name" value="DUF4218 DOMAIN-CONTAINING PROTEIN-RELATED"/>
    <property type="match status" value="1"/>
</dbReference>
<keyword evidence="5" id="KW-1185">Reference proteome</keyword>
<accession>A0AAW2E535</accession>
<evidence type="ECO:0000259" key="2">
    <source>
        <dbReference type="Pfam" id="PF13952"/>
    </source>
</evidence>
<protein>
    <recommendedName>
        <fullName evidence="6">DUF4216 domain-containing protein</fullName>
    </recommendedName>
</protein>
<feature type="region of interest" description="Disordered" evidence="1">
    <location>
        <begin position="377"/>
        <end position="407"/>
    </location>
</feature>
<dbReference type="Proteomes" id="UP001459277">
    <property type="component" value="Unassembled WGS sequence"/>
</dbReference>
<organism evidence="4 5">
    <name type="scientific">Lithocarpus litseifolius</name>
    <dbReference type="NCBI Taxonomy" id="425828"/>
    <lineage>
        <taxon>Eukaryota</taxon>
        <taxon>Viridiplantae</taxon>
        <taxon>Streptophyta</taxon>
        <taxon>Embryophyta</taxon>
        <taxon>Tracheophyta</taxon>
        <taxon>Spermatophyta</taxon>
        <taxon>Magnoliopsida</taxon>
        <taxon>eudicotyledons</taxon>
        <taxon>Gunneridae</taxon>
        <taxon>Pentapetalae</taxon>
        <taxon>rosids</taxon>
        <taxon>fabids</taxon>
        <taxon>Fagales</taxon>
        <taxon>Fagaceae</taxon>
        <taxon>Lithocarpus</taxon>
    </lineage>
</organism>